<dbReference type="GO" id="GO:0051287">
    <property type="term" value="F:NAD binding"/>
    <property type="evidence" value="ECO:0007669"/>
    <property type="project" value="InterPro"/>
</dbReference>
<dbReference type="Pfam" id="PF03721">
    <property type="entry name" value="UDPG_MGDP_dh_N"/>
    <property type="match status" value="1"/>
</dbReference>
<dbReference type="InterPro" id="IPR036291">
    <property type="entry name" value="NAD(P)-bd_dom_sf"/>
</dbReference>
<evidence type="ECO:0000256" key="1">
    <source>
        <dbReference type="ARBA" id="ARBA00006601"/>
    </source>
</evidence>
<dbReference type="PANTHER" id="PTHR43491:SF2">
    <property type="entry name" value="UDP-N-ACETYL-D-MANNOSAMINE DEHYDROGENASE"/>
    <property type="match status" value="1"/>
</dbReference>
<keyword evidence="5" id="KW-0472">Membrane</keyword>
<dbReference type="SUPFAM" id="SSF51735">
    <property type="entry name" value="NAD(P)-binding Rossmann-fold domains"/>
    <property type="match status" value="1"/>
</dbReference>
<dbReference type="Pfam" id="PF03720">
    <property type="entry name" value="UDPG_MGDP_dh_C"/>
    <property type="match status" value="1"/>
</dbReference>
<dbReference type="GO" id="GO:0000271">
    <property type="term" value="P:polysaccharide biosynthetic process"/>
    <property type="evidence" value="ECO:0007669"/>
    <property type="project" value="InterPro"/>
</dbReference>
<evidence type="ECO:0000259" key="6">
    <source>
        <dbReference type="SMART" id="SM00984"/>
    </source>
</evidence>
<dbReference type="InterPro" id="IPR036220">
    <property type="entry name" value="UDP-Glc/GDP-Man_DH_C_sf"/>
</dbReference>
<dbReference type="InterPro" id="IPR028359">
    <property type="entry name" value="UDP_ManNAc/GlcNAc_DH"/>
</dbReference>
<accession>A0A226C192</accession>
<dbReference type="GO" id="GO:0016628">
    <property type="term" value="F:oxidoreductase activity, acting on the CH-CH group of donors, NAD or NADP as acceptor"/>
    <property type="evidence" value="ECO:0007669"/>
    <property type="project" value="InterPro"/>
</dbReference>
<keyword evidence="5" id="KW-0812">Transmembrane</keyword>
<dbReference type="Pfam" id="PF00984">
    <property type="entry name" value="UDPG_MGDP_dh"/>
    <property type="match status" value="1"/>
</dbReference>
<dbReference type="Gene3D" id="3.40.50.720">
    <property type="entry name" value="NAD(P)-binding Rossmann-like Domain"/>
    <property type="match status" value="2"/>
</dbReference>
<dbReference type="InterPro" id="IPR014027">
    <property type="entry name" value="UDP-Glc/GDP-Man_DH_C"/>
</dbReference>
<dbReference type="InterPro" id="IPR014026">
    <property type="entry name" value="UDP-Glc/GDP-Man_DH_dimer"/>
</dbReference>
<dbReference type="InterPro" id="IPR008927">
    <property type="entry name" value="6-PGluconate_DH-like_C_sf"/>
</dbReference>
<keyword evidence="8" id="KW-1185">Reference proteome</keyword>
<evidence type="ECO:0000313" key="7">
    <source>
        <dbReference type="EMBL" id="OWZ85058.1"/>
    </source>
</evidence>
<organism evidence="7 8">
    <name type="scientific">Natranaerobius trueperi</name>
    <dbReference type="NCBI Taxonomy" id="759412"/>
    <lineage>
        <taxon>Bacteria</taxon>
        <taxon>Bacillati</taxon>
        <taxon>Bacillota</taxon>
        <taxon>Clostridia</taxon>
        <taxon>Natranaerobiales</taxon>
        <taxon>Natranaerobiaceae</taxon>
        <taxon>Natranaerobius</taxon>
    </lineage>
</organism>
<reference evidence="7 8" key="1">
    <citation type="submission" date="2017-06" db="EMBL/GenBank/DDBJ databases">
        <title>Draft Genome Sequence of Natranaerobius trueperi halophilic, alkalithermophilic bacteria from soda lakes.</title>
        <authorList>
            <person name="Zhao B."/>
        </authorList>
    </citation>
    <scope>NUCLEOTIDE SEQUENCE [LARGE SCALE GENOMIC DNA]</scope>
    <source>
        <strain evidence="7 8">DSM 18760</strain>
    </source>
</reference>
<feature type="domain" description="UDP-glucose/GDP-mannose dehydrogenase C-terminal" evidence="6">
    <location>
        <begin position="327"/>
        <end position="427"/>
    </location>
</feature>
<dbReference type="PIRSF" id="PIRSF000124">
    <property type="entry name" value="UDPglc_GDPman_dh"/>
    <property type="match status" value="1"/>
</dbReference>
<keyword evidence="5" id="KW-1133">Transmembrane helix</keyword>
<gene>
    <name evidence="7" type="ORF">CDO51_00735</name>
</gene>
<evidence type="ECO:0000256" key="3">
    <source>
        <dbReference type="ARBA" id="ARBA00023027"/>
    </source>
</evidence>
<dbReference type="OrthoDB" id="9803238at2"/>
<dbReference type="SUPFAM" id="SSF48179">
    <property type="entry name" value="6-phosphogluconate dehydrogenase C-terminal domain-like"/>
    <property type="match status" value="1"/>
</dbReference>
<sequence>MTKDKIAVFGQGYVGLPLALSFAMRGFFVYGVDIDKSLVQELKNGYTNHLESYQGKSIQTILQEELDSTRYQPTLDCESSLSDVNNIVVTVGAPVYNGQVDYEPIKKVSKEIGKNLKKDDLVLFRSTVVPGTTEGIVREILERESGFTAGVDFDLAYSSERIAEGKAFHEFSDMPTLVAGVTDKSRIRSEELLKTLFNDGGKIVSSPSIEAVELSKVFENLSRDVNIAMVNEFSSICEQLGLDIHHVIDLANTHHRVNLLRPGPGVGGFCIPNAYYYLLPKAKEVGASIEMSATARKINDNRPLQVVNRIEEKLLEAGKDIENCKIAVLGLAMKDYSSDHRLSPALEVVRSLQKRTKQVSCYDPEVKSDVIPGQVNSLHDCVKDAHALVFLTRQDEFDNLDYGNIRDQMVANPHPPFILDTKGALSRKGITENGMSYVLM</sequence>
<comment type="similarity">
    <text evidence="1 4">Belongs to the UDP-glucose/GDP-mannose dehydrogenase family.</text>
</comment>
<dbReference type="GO" id="GO:0016616">
    <property type="term" value="F:oxidoreductase activity, acting on the CH-OH group of donors, NAD or NADP as acceptor"/>
    <property type="evidence" value="ECO:0007669"/>
    <property type="project" value="InterPro"/>
</dbReference>
<name>A0A226C192_9FIRM</name>
<evidence type="ECO:0000313" key="8">
    <source>
        <dbReference type="Proteomes" id="UP000214588"/>
    </source>
</evidence>
<comment type="caution">
    <text evidence="7">The sequence shown here is derived from an EMBL/GenBank/DDBJ whole genome shotgun (WGS) entry which is preliminary data.</text>
</comment>
<keyword evidence="3" id="KW-0520">NAD</keyword>
<dbReference type="Proteomes" id="UP000214588">
    <property type="component" value="Unassembled WGS sequence"/>
</dbReference>
<proteinExistence type="inferred from homology"/>
<evidence type="ECO:0000256" key="2">
    <source>
        <dbReference type="ARBA" id="ARBA00023002"/>
    </source>
</evidence>
<evidence type="ECO:0000256" key="5">
    <source>
        <dbReference type="SAM" id="Phobius"/>
    </source>
</evidence>
<dbReference type="EMBL" id="NIQC01000001">
    <property type="protein sequence ID" value="OWZ85058.1"/>
    <property type="molecule type" value="Genomic_DNA"/>
</dbReference>
<feature type="transmembrane region" description="Helical" evidence="5">
    <location>
        <begin position="12"/>
        <end position="32"/>
    </location>
</feature>
<dbReference type="InterPro" id="IPR017476">
    <property type="entry name" value="UDP-Glc/GDP-Man"/>
</dbReference>
<protein>
    <submittedName>
        <fullName evidence="7">Nucleotide sugar dehydrogenase</fullName>
    </submittedName>
</protein>
<dbReference type="PIRSF" id="PIRSF500136">
    <property type="entry name" value="UDP_ManNAc_DH"/>
    <property type="match status" value="1"/>
</dbReference>
<dbReference type="NCBIfam" id="TIGR03026">
    <property type="entry name" value="NDP-sugDHase"/>
    <property type="match status" value="1"/>
</dbReference>
<dbReference type="SMART" id="SM00984">
    <property type="entry name" value="UDPG_MGDP_dh_C"/>
    <property type="match status" value="1"/>
</dbReference>
<dbReference type="AlphaFoldDB" id="A0A226C192"/>
<dbReference type="InterPro" id="IPR001732">
    <property type="entry name" value="UDP-Glc/GDP-Man_DH_N"/>
</dbReference>
<evidence type="ECO:0000256" key="4">
    <source>
        <dbReference type="PIRNR" id="PIRNR000124"/>
    </source>
</evidence>
<keyword evidence="2" id="KW-0560">Oxidoreductase</keyword>
<dbReference type="SUPFAM" id="SSF52413">
    <property type="entry name" value="UDP-glucose/GDP-mannose dehydrogenase C-terminal domain"/>
    <property type="match status" value="1"/>
</dbReference>
<dbReference type="PANTHER" id="PTHR43491">
    <property type="entry name" value="UDP-N-ACETYL-D-MANNOSAMINE DEHYDROGENASE"/>
    <property type="match status" value="1"/>
</dbReference>